<evidence type="ECO:0000256" key="2">
    <source>
        <dbReference type="ARBA" id="ARBA00022695"/>
    </source>
</evidence>
<dbReference type="Pfam" id="PF24626">
    <property type="entry name" value="SH3_Tf2-1"/>
    <property type="match status" value="1"/>
</dbReference>
<dbReference type="Pfam" id="PF13975">
    <property type="entry name" value="gag-asp_proteas"/>
    <property type="match status" value="1"/>
</dbReference>
<dbReference type="InterPro" id="IPR001969">
    <property type="entry name" value="Aspartic_peptidase_AS"/>
</dbReference>
<feature type="compositionally biased region" description="Basic and acidic residues" evidence="5">
    <location>
        <begin position="232"/>
        <end position="242"/>
    </location>
</feature>
<dbReference type="Proteomes" id="UP001187471">
    <property type="component" value="Unassembled WGS sequence"/>
</dbReference>
<reference evidence="7" key="1">
    <citation type="submission" date="2022-12" db="EMBL/GenBank/DDBJ databases">
        <title>Draft genome assemblies for two species of Escallonia (Escalloniales).</title>
        <authorList>
            <person name="Chanderbali A."/>
            <person name="Dervinis C."/>
            <person name="Anghel I."/>
            <person name="Soltis D."/>
            <person name="Soltis P."/>
            <person name="Zapata F."/>
        </authorList>
    </citation>
    <scope>NUCLEOTIDE SEQUENCE</scope>
    <source>
        <strain evidence="7">UCBG92.1500</strain>
        <tissue evidence="7">Leaf</tissue>
    </source>
</reference>
<keyword evidence="1" id="KW-0808">Transferase</keyword>
<evidence type="ECO:0000313" key="7">
    <source>
        <dbReference type="EMBL" id="KAK2975298.1"/>
    </source>
</evidence>
<keyword evidence="8" id="KW-1185">Reference proteome</keyword>
<keyword evidence="3" id="KW-0540">Nuclease</keyword>
<evidence type="ECO:0000256" key="4">
    <source>
        <dbReference type="ARBA" id="ARBA00022759"/>
    </source>
</evidence>
<dbReference type="PANTHER" id="PTHR37984:SF5">
    <property type="entry name" value="PROTEIN NYNRIN-LIKE"/>
    <property type="match status" value="1"/>
</dbReference>
<organism evidence="7 8">
    <name type="scientific">Escallonia rubra</name>
    <dbReference type="NCBI Taxonomy" id="112253"/>
    <lineage>
        <taxon>Eukaryota</taxon>
        <taxon>Viridiplantae</taxon>
        <taxon>Streptophyta</taxon>
        <taxon>Embryophyta</taxon>
        <taxon>Tracheophyta</taxon>
        <taxon>Spermatophyta</taxon>
        <taxon>Magnoliopsida</taxon>
        <taxon>eudicotyledons</taxon>
        <taxon>Gunneridae</taxon>
        <taxon>Pentapetalae</taxon>
        <taxon>asterids</taxon>
        <taxon>campanulids</taxon>
        <taxon>Escalloniales</taxon>
        <taxon>Escalloniaceae</taxon>
        <taxon>Escallonia</taxon>
    </lineage>
</organism>
<dbReference type="PANTHER" id="PTHR37984">
    <property type="entry name" value="PROTEIN CBG26694"/>
    <property type="match status" value="1"/>
</dbReference>
<keyword evidence="2" id="KW-0548">Nucleotidyltransferase</keyword>
<dbReference type="InterPro" id="IPR050951">
    <property type="entry name" value="Retrovirus_Pol_polyprotein"/>
</dbReference>
<sequence length="748" mass="83465">MAGKDASVGTSAMSEENIVVERGRDLIPPPGGKKAGRGQSKSRDAVASLDGRACILEEAMGDVKDRLGMVEQNLQTLEDHVLDELKSLKKAVTTQDELRTQFMELFASLQEQLDVVKVGMEETRQEMAIDYVKEFTTLMLHIPNMTEEDLLFNFIDGLQNWAKQELQRRSVKDLDEAIAVAESLMEYVRVGDSSKGKNVQAASKGNHAKGGGDKPKAWHKGNHQAGTNRSEGQGKLEERRAKNKPKDGCFFCGGPHWARDCPRQGKLNALIEEKGESEEDEVQMGSLQILNALHAKPVAKVPSGEGQASTRKGLLYVEAKLNGKPTKVMVDTGATHNFVTKEEATRLGLKVVGGGGWLKSVNTDAKPLQGTARQVEMCLGAWRGLVDFSVAPMDDFKVVIGLDFLRAKALSSMQLSAMQLVKGIKKGEATYLAALKMEDNAGIPTEPLPREIEEVLEMQKKLSPKQARWQDFLAEFDYVMEYKPGKANLVADALSRKAELAAMSKAKGEILEEIKEGMEHDPLAKDLLKLAEDGKTKRFWVEDGLLYTKGRRVLLDVAQFSYNLMRSEATNQSPFEIVTGQQPLTPLALADDHNGRSPLAMQVARSWNEQADMARSYLDKAARKMKKWADKRRRPKEYNLGDMVMLKLLPQQFKSFRKVHKGLIRRYEGPFPIVAKVGKVSYRLELPPRLKIHPVFHVSLLKPHYADMEDPSRGESHRAPTAVVKSYDKEAEYVLSDKLERRRVSLFS</sequence>
<evidence type="ECO:0000256" key="5">
    <source>
        <dbReference type="SAM" id="MobiDB-lite"/>
    </source>
</evidence>
<dbReference type="InterPro" id="IPR021109">
    <property type="entry name" value="Peptidase_aspartic_dom_sf"/>
</dbReference>
<evidence type="ECO:0000259" key="6">
    <source>
        <dbReference type="Pfam" id="PF24626"/>
    </source>
</evidence>
<dbReference type="SUPFAM" id="SSF50630">
    <property type="entry name" value="Acid proteases"/>
    <property type="match status" value="1"/>
</dbReference>
<dbReference type="GO" id="GO:0004519">
    <property type="term" value="F:endonuclease activity"/>
    <property type="evidence" value="ECO:0007669"/>
    <property type="project" value="UniProtKB-KW"/>
</dbReference>
<dbReference type="GO" id="GO:0016779">
    <property type="term" value="F:nucleotidyltransferase activity"/>
    <property type="evidence" value="ECO:0007669"/>
    <property type="project" value="UniProtKB-KW"/>
</dbReference>
<feature type="domain" description="Tf2-1-like SH3-like" evidence="6">
    <location>
        <begin position="641"/>
        <end position="704"/>
    </location>
</feature>
<dbReference type="EMBL" id="JAVXUO010002210">
    <property type="protein sequence ID" value="KAK2975298.1"/>
    <property type="molecule type" value="Genomic_DNA"/>
</dbReference>
<gene>
    <name evidence="7" type="ORF">RJ640_000938</name>
</gene>
<feature type="region of interest" description="Disordered" evidence="5">
    <location>
        <begin position="1"/>
        <end position="45"/>
    </location>
</feature>
<feature type="region of interest" description="Disordered" evidence="5">
    <location>
        <begin position="195"/>
        <end position="242"/>
    </location>
</feature>
<evidence type="ECO:0000256" key="1">
    <source>
        <dbReference type="ARBA" id="ARBA00022679"/>
    </source>
</evidence>
<dbReference type="AlphaFoldDB" id="A0AA88U9D3"/>
<keyword evidence="4" id="KW-0378">Hydrolase</keyword>
<evidence type="ECO:0000256" key="3">
    <source>
        <dbReference type="ARBA" id="ARBA00022722"/>
    </source>
</evidence>
<protein>
    <recommendedName>
        <fullName evidence="6">Tf2-1-like SH3-like domain-containing protein</fullName>
    </recommendedName>
</protein>
<accession>A0AA88U9D3</accession>
<evidence type="ECO:0000313" key="8">
    <source>
        <dbReference type="Proteomes" id="UP001187471"/>
    </source>
</evidence>
<name>A0AA88U9D3_9ASTE</name>
<dbReference type="GO" id="GO:0006508">
    <property type="term" value="P:proteolysis"/>
    <property type="evidence" value="ECO:0007669"/>
    <property type="project" value="InterPro"/>
</dbReference>
<dbReference type="GO" id="GO:0004190">
    <property type="term" value="F:aspartic-type endopeptidase activity"/>
    <property type="evidence" value="ECO:0007669"/>
    <property type="project" value="InterPro"/>
</dbReference>
<comment type="caution">
    <text evidence="7">The sequence shown here is derived from an EMBL/GenBank/DDBJ whole genome shotgun (WGS) entry which is preliminary data.</text>
</comment>
<proteinExistence type="predicted"/>
<dbReference type="InterPro" id="IPR056924">
    <property type="entry name" value="SH3_Tf2-1"/>
</dbReference>
<dbReference type="CDD" id="cd00303">
    <property type="entry name" value="retropepsin_like"/>
    <property type="match status" value="1"/>
</dbReference>
<dbReference type="Gene3D" id="2.40.70.10">
    <property type="entry name" value="Acid Proteases"/>
    <property type="match status" value="1"/>
</dbReference>
<keyword evidence="4" id="KW-0255">Endonuclease</keyword>
<dbReference type="PROSITE" id="PS00141">
    <property type="entry name" value="ASP_PROTEASE"/>
    <property type="match status" value="1"/>
</dbReference>